<dbReference type="Gene3D" id="2.70.98.70">
    <property type="match status" value="1"/>
</dbReference>
<dbReference type="InterPro" id="IPR031680">
    <property type="entry name" value="Hepar_II_III_N"/>
</dbReference>
<name>A0A4R6S560_LABRH</name>
<dbReference type="SUPFAM" id="SSF48230">
    <property type="entry name" value="Chondroitin AC/alginate lyase"/>
    <property type="match status" value="1"/>
</dbReference>
<dbReference type="PANTHER" id="PTHR39210">
    <property type="entry name" value="HEPARIN-SULFATE LYASE"/>
    <property type="match status" value="1"/>
</dbReference>
<dbReference type="RefSeq" id="WP_133852261.1">
    <property type="nucleotide sequence ID" value="NZ_SNXZ01000005.1"/>
</dbReference>
<accession>A0A4R6S560</accession>
<dbReference type="Pfam" id="PF07940">
    <property type="entry name" value="Hepar_II_III_C"/>
    <property type="match status" value="1"/>
</dbReference>
<keyword evidence="3" id="KW-0574">Periplasm</keyword>
<protein>
    <submittedName>
        <fullName evidence="7">Heparinase II/III-like protein</fullName>
    </submittedName>
</protein>
<organism evidence="7 8">
    <name type="scientific">Labedaea rhizosphaerae</name>
    <dbReference type="NCBI Taxonomy" id="598644"/>
    <lineage>
        <taxon>Bacteria</taxon>
        <taxon>Bacillati</taxon>
        <taxon>Actinomycetota</taxon>
        <taxon>Actinomycetes</taxon>
        <taxon>Pseudonocardiales</taxon>
        <taxon>Pseudonocardiaceae</taxon>
        <taxon>Labedaea</taxon>
    </lineage>
</organism>
<gene>
    <name evidence="7" type="ORF">EV186_10572</name>
</gene>
<evidence type="ECO:0000256" key="4">
    <source>
        <dbReference type="ARBA" id="ARBA00023239"/>
    </source>
</evidence>
<evidence type="ECO:0000256" key="2">
    <source>
        <dbReference type="ARBA" id="ARBA00022729"/>
    </source>
</evidence>
<dbReference type="OrthoDB" id="9763014at2"/>
<evidence type="ECO:0000313" key="8">
    <source>
        <dbReference type="Proteomes" id="UP000295444"/>
    </source>
</evidence>
<keyword evidence="8" id="KW-1185">Reference proteome</keyword>
<dbReference type="Proteomes" id="UP000295444">
    <property type="component" value="Unassembled WGS sequence"/>
</dbReference>
<keyword evidence="4" id="KW-0456">Lyase</keyword>
<comment type="subcellular location">
    <subcellularLocation>
        <location evidence="1">Periplasm</location>
    </subcellularLocation>
</comment>
<dbReference type="InterPro" id="IPR012480">
    <property type="entry name" value="Hepar_II_III_C"/>
</dbReference>
<feature type="domain" description="Heparin-sulfate lyase N-terminal" evidence="6">
    <location>
        <begin position="98"/>
        <end position="274"/>
    </location>
</feature>
<sequence>MSPPAPVERPPHVHPTRMRHIADDDLAAGVGLPGASPAAVRAHLAARPDRHPTPDHRQWAEQARGTAAADEILETAKELLTREVDFVSPAAGRSGLYGLHYLTWMTPLVQAYELSGDDAYPAAFGRIFRAWYASRDVVVGDWPGLDVVWYSLGVWARAMVLVPAMTTFAETPALDDATFADMLRTVLGGARWAAEEHDEFRHGNWQLVCAAELLHVAAFLPDAEEAPQWARVGRERTLEHLDRDFYPDGGHHERSPGYHVLCLQALRRAEEVAGRHLGWRPSDHPAFGAAHDWLAAMRTPAGWVPAWQDSPVVYPDIELPEPKPGSKLLPSSGYAILAGQPPANPFMIVNVGPYVEHELESHSHLAVTDFVLVAFDAPLAIEAGGPPTYDDPLYQSWYRSPAAHNVVTLPDEQMTTDRRCELDEFTVTEHVTVLRAHHHGYSRRVERRILFVAGDPAYWLISDTVDGGGPATWSIHGPAQWRSVDGGFASTGGPALHVVPAHRALLAARTEVGVGQLPRGKPREFGPLHALRLDSPVGRFDVLLTATSTESVAPPRLSSCDGGWRITCGSFIDSVDRGRWERRGADGQVVATARWEQR</sequence>
<evidence type="ECO:0000256" key="3">
    <source>
        <dbReference type="ARBA" id="ARBA00022764"/>
    </source>
</evidence>
<dbReference type="AlphaFoldDB" id="A0A4R6S560"/>
<reference evidence="7 8" key="1">
    <citation type="submission" date="2019-03" db="EMBL/GenBank/DDBJ databases">
        <title>Genomic Encyclopedia of Type Strains, Phase IV (KMG-IV): sequencing the most valuable type-strain genomes for metagenomic binning, comparative biology and taxonomic classification.</title>
        <authorList>
            <person name="Goeker M."/>
        </authorList>
    </citation>
    <scope>NUCLEOTIDE SEQUENCE [LARGE SCALE GENOMIC DNA]</scope>
    <source>
        <strain evidence="7 8">DSM 45361</strain>
    </source>
</reference>
<dbReference type="GO" id="GO:0016829">
    <property type="term" value="F:lyase activity"/>
    <property type="evidence" value="ECO:0007669"/>
    <property type="project" value="UniProtKB-KW"/>
</dbReference>
<feature type="domain" description="Heparinase II/III-like C-terminal" evidence="5">
    <location>
        <begin position="322"/>
        <end position="475"/>
    </location>
</feature>
<dbReference type="GO" id="GO:0042597">
    <property type="term" value="C:periplasmic space"/>
    <property type="evidence" value="ECO:0007669"/>
    <property type="project" value="UniProtKB-SubCell"/>
</dbReference>
<evidence type="ECO:0000256" key="1">
    <source>
        <dbReference type="ARBA" id="ARBA00004418"/>
    </source>
</evidence>
<evidence type="ECO:0000313" key="7">
    <source>
        <dbReference type="EMBL" id="TDP94840.1"/>
    </source>
</evidence>
<dbReference type="PANTHER" id="PTHR39210:SF1">
    <property type="entry name" value="HEPARIN-SULFATE LYASE"/>
    <property type="match status" value="1"/>
</dbReference>
<dbReference type="EMBL" id="SNXZ01000005">
    <property type="protein sequence ID" value="TDP94840.1"/>
    <property type="molecule type" value="Genomic_DNA"/>
</dbReference>
<evidence type="ECO:0000259" key="5">
    <source>
        <dbReference type="Pfam" id="PF07940"/>
    </source>
</evidence>
<dbReference type="Gene3D" id="1.50.10.100">
    <property type="entry name" value="Chondroitin AC/alginate lyase"/>
    <property type="match status" value="1"/>
</dbReference>
<proteinExistence type="predicted"/>
<dbReference type="InterPro" id="IPR008929">
    <property type="entry name" value="Chondroitin_lyas"/>
</dbReference>
<evidence type="ECO:0000259" key="6">
    <source>
        <dbReference type="Pfam" id="PF16889"/>
    </source>
</evidence>
<comment type="caution">
    <text evidence="7">The sequence shown here is derived from an EMBL/GenBank/DDBJ whole genome shotgun (WGS) entry which is preliminary data.</text>
</comment>
<dbReference type="Pfam" id="PF16889">
    <property type="entry name" value="Hepar_II_III_N"/>
    <property type="match status" value="1"/>
</dbReference>
<keyword evidence="2" id="KW-0732">Signal</keyword>